<evidence type="ECO:0000259" key="7">
    <source>
        <dbReference type="PROSITE" id="PS51171"/>
    </source>
</evidence>
<reference evidence="9" key="1">
    <citation type="submission" date="2024-04" db="EMBL/GenBank/DDBJ databases">
        <authorList>
            <person name="Shaw F."/>
            <person name="Minotto A."/>
        </authorList>
    </citation>
    <scope>NUCLEOTIDE SEQUENCE [LARGE SCALE GENOMIC DNA]</scope>
</reference>
<accession>A0ABP1CMW5</accession>
<dbReference type="EC" id="4.2.1.51" evidence="2"/>
<evidence type="ECO:0000256" key="6">
    <source>
        <dbReference type="ARBA" id="ARBA00023239"/>
    </source>
</evidence>
<evidence type="ECO:0000256" key="4">
    <source>
        <dbReference type="ARBA" id="ARBA00023141"/>
    </source>
</evidence>
<name>A0ABP1CMW5_9APHY</name>
<dbReference type="Gene3D" id="3.40.190.10">
    <property type="entry name" value="Periplasmic binding protein-like II"/>
    <property type="match status" value="2"/>
</dbReference>
<feature type="domain" description="Prephenate dehydratase" evidence="7">
    <location>
        <begin position="9"/>
        <end position="194"/>
    </location>
</feature>
<organism evidence="8 9">
    <name type="scientific">Somion occarium</name>
    <dbReference type="NCBI Taxonomy" id="3059160"/>
    <lineage>
        <taxon>Eukaryota</taxon>
        <taxon>Fungi</taxon>
        <taxon>Dikarya</taxon>
        <taxon>Basidiomycota</taxon>
        <taxon>Agaricomycotina</taxon>
        <taxon>Agaricomycetes</taxon>
        <taxon>Polyporales</taxon>
        <taxon>Cerrenaceae</taxon>
        <taxon>Somion</taxon>
    </lineage>
</organism>
<dbReference type="SUPFAM" id="SSF53850">
    <property type="entry name" value="Periplasmic binding protein-like II"/>
    <property type="match status" value="1"/>
</dbReference>
<keyword evidence="5" id="KW-0584">Phenylalanine biosynthesis</keyword>
<evidence type="ECO:0000313" key="9">
    <source>
        <dbReference type="Proteomes" id="UP001497453"/>
    </source>
</evidence>
<keyword evidence="3" id="KW-0028">Amino-acid biosynthesis</keyword>
<evidence type="ECO:0000256" key="2">
    <source>
        <dbReference type="ARBA" id="ARBA00013147"/>
    </source>
</evidence>
<evidence type="ECO:0000256" key="5">
    <source>
        <dbReference type="ARBA" id="ARBA00023222"/>
    </source>
</evidence>
<gene>
    <name evidence="8" type="ORF">GFSPODELE1_LOCUS769</name>
</gene>
<keyword evidence="4" id="KW-0057">Aromatic amino acid biosynthesis</keyword>
<comment type="pathway">
    <text evidence="1">Amino-acid biosynthesis; L-phenylalanine biosynthesis; phenylpyruvate from prephenate: step 1/1.</text>
</comment>
<keyword evidence="9" id="KW-1185">Reference proteome</keyword>
<evidence type="ECO:0000256" key="3">
    <source>
        <dbReference type="ARBA" id="ARBA00022605"/>
    </source>
</evidence>
<keyword evidence="6" id="KW-0456">Lyase</keyword>
<dbReference type="Pfam" id="PF00800">
    <property type="entry name" value="PDT"/>
    <property type="match status" value="1"/>
</dbReference>
<dbReference type="InterPro" id="IPR008242">
    <property type="entry name" value="Chor_mutase/pphenate_deHydtase"/>
</dbReference>
<evidence type="ECO:0000256" key="1">
    <source>
        <dbReference type="ARBA" id="ARBA00004741"/>
    </source>
</evidence>
<dbReference type="PANTHER" id="PTHR21022">
    <property type="entry name" value="PREPHENATE DEHYDRATASE P PROTEIN"/>
    <property type="match status" value="1"/>
</dbReference>
<dbReference type="EMBL" id="OZ037944">
    <property type="protein sequence ID" value="CAL1695472.1"/>
    <property type="molecule type" value="Genomic_DNA"/>
</dbReference>
<dbReference type="PROSITE" id="PS51171">
    <property type="entry name" value="PREPHENATE_DEHYDR_3"/>
    <property type="match status" value="1"/>
</dbReference>
<sequence>MSSEENLPKVAFLGPLGTYSHQCARNYFGENVEYVDYSTITKVFQSVGPEVPYALVPQENTIYGAVIETYDTLRLPEVGVDKFVRGERAISIQHCLVVRQGVQLKDVVKIVSHEQAFGQCTRFLQDNFPNAILEKRPSTAEAAQSLLTPEDDLEGERAAICSSVCTTIFDGLEVARSSIQNESENYTRFYVLSTSLRSTPPKLPSKPQLRRALVRIGLPAISNPSESSSRLTHHRPLHLLVSTLLTSLGVPVTRIDRRPSLNPVPFEDVYFIELEELGTPLEYRSKNASPSSVSEEAWLNKVQTGVDRVKSAGLDAALIGLW</sequence>
<protein>
    <recommendedName>
        <fullName evidence="2">prephenate dehydratase</fullName>
        <ecNumber evidence="2">4.2.1.51</ecNumber>
    </recommendedName>
</protein>
<dbReference type="PANTHER" id="PTHR21022:SF19">
    <property type="entry name" value="PREPHENATE DEHYDRATASE-RELATED"/>
    <property type="match status" value="1"/>
</dbReference>
<dbReference type="PIRSF" id="PIRSF001500">
    <property type="entry name" value="Chor_mut_pdt_Ppr"/>
    <property type="match status" value="1"/>
</dbReference>
<evidence type="ECO:0000313" key="8">
    <source>
        <dbReference type="EMBL" id="CAL1695472.1"/>
    </source>
</evidence>
<proteinExistence type="predicted"/>
<dbReference type="Proteomes" id="UP001497453">
    <property type="component" value="Chromosome 1"/>
</dbReference>
<dbReference type="CDD" id="cd13532">
    <property type="entry name" value="PBP2_PDT_like"/>
    <property type="match status" value="1"/>
</dbReference>
<dbReference type="InterPro" id="IPR001086">
    <property type="entry name" value="Preph_deHydtase"/>
</dbReference>